<protein>
    <submittedName>
        <fullName evidence="1">Uncharacterized protein</fullName>
    </submittedName>
</protein>
<dbReference type="Proteomes" id="UP000010420">
    <property type="component" value="Unassembled WGS sequence"/>
</dbReference>
<comment type="caution">
    <text evidence="1">The sequence shown here is derived from an EMBL/GenBank/DDBJ whole genome shotgun (WGS) entry which is preliminary data.</text>
</comment>
<accession>L1Q3L9</accession>
<reference evidence="1 2" key="1">
    <citation type="submission" date="2012-05" db="EMBL/GenBank/DDBJ databases">
        <authorList>
            <person name="Weinstock G."/>
            <person name="Sodergren E."/>
            <person name="Lobos E.A."/>
            <person name="Fulton L."/>
            <person name="Fulton R."/>
            <person name="Courtney L."/>
            <person name="Fronick C."/>
            <person name="O'Laughlin M."/>
            <person name="Godfrey J."/>
            <person name="Wilson R.M."/>
            <person name="Miner T."/>
            <person name="Farmer C."/>
            <person name="Delehaunty K."/>
            <person name="Cordes M."/>
            <person name="Minx P."/>
            <person name="Tomlinson C."/>
            <person name="Chen J."/>
            <person name="Wollam A."/>
            <person name="Pepin K.H."/>
            <person name="Bhonagiri V."/>
            <person name="Zhang X."/>
            <person name="Suruliraj S."/>
            <person name="Warren W."/>
            <person name="Mitreva M."/>
            <person name="Mardis E.R."/>
            <person name="Wilson R.K."/>
        </authorList>
    </citation>
    <scope>NUCLEOTIDE SEQUENCE [LARGE SCALE GENOMIC DNA]</scope>
    <source>
        <strain evidence="1 2">DSM 1785</strain>
    </source>
</reference>
<evidence type="ECO:0000313" key="1">
    <source>
        <dbReference type="EMBL" id="EKY22491.1"/>
    </source>
</evidence>
<dbReference type="STRING" id="545697.HMPREF0216_03214"/>
<dbReference type="PATRIC" id="fig|545697.3.peg.3144"/>
<dbReference type="Gene3D" id="3.90.1720.10">
    <property type="entry name" value="endopeptidase domain like (from Nostoc punctiforme)"/>
    <property type="match status" value="1"/>
</dbReference>
<dbReference type="InterPro" id="IPR038765">
    <property type="entry name" value="Papain-like_cys_pep_sf"/>
</dbReference>
<keyword evidence="2" id="KW-1185">Reference proteome</keyword>
<organism evidence="1 2">
    <name type="scientific">Clostridium celatum DSM 1785</name>
    <dbReference type="NCBI Taxonomy" id="545697"/>
    <lineage>
        <taxon>Bacteria</taxon>
        <taxon>Bacillati</taxon>
        <taxon>Bacillota</taxon>
        <taxon>Clostridia</taxon>
        <taxon>Eubacteriales</taxon>
        <taxon>Clostridiaceae</taxon>
        <taxon>Clostridium</taxon>
    </lineage>
</organism>
<evidence type="ECO:0000313" key="2">
    <source>
        <dbReference type="Proteomes" id="UP000010420"/>
    </source>
</evidence>
<proteinExistence type="predicted"/>
<sequence length="214" mass="25073">MYNSIHDINIERSIILENKEIYIILSRTGTTFSNIIALFTQKPYSHVSISLDNSFTKMFSFGRKIPEKVLPAGLVEENLYDGVFAMFPKSRCLVYKVPITEKQFNHIQDEIDNFFENKDQYKYSILGTVTAYFNKPHKRENYYFCSQFVSELLINSGVYVTDKLPEVIKPMDLLEIENKIFVYEGLINEENYIDNYYGLFNYQKLTKAIAKLIP</sequence>
<dbReference type="HOGENOM" id="CLU_100909_2_0_9"/>
<dbReference type="EMBL" id="AMEZ01000125">
    <property type="protein sequence ID" value="EKY22491.1"/>
    <property type="molecule type" value="Genomic_DNA"/>
</dbReference>
<dbReference type="AlphaFoldDB" id="L1Q3L9"/>
<gene>
    <name evidence="1" type="ORF">HMPREF0216_03214</name>
</gene>
<name>L1Q3L9_9CLOT</name>
<dbReference type="eggNOG" id="ENOG5031Z3H">
    <property type="taxonomic scope" value="Bacteria"/>
</dbReference>
<dbReference type="SUPFAM" id="SSF54001">
    <property type="entry name" value="Cysteine proteinases"/>
    <property type="match status" value="1"/>
</dbReference>